<sequence length="175" mass="19092">MPGWVSWRNFWIFWIGGLLVFGILVATGDILQTGVAPGGILDHQAAGTADRVDAIQQSWAEAGVLSQARLGMIGDLIFISLYMIGGIIGGRLIWQYGRSPTLKKLGLLLVISYFIFGLSDYVETISQFIQLLQMQGSDALAGVAAIFRPIKVAAFIVGTLVMISALIWHRVERRA</sequence>
<accession>A0A3B0S7R3</accession>
<name>A0A3B0S7R3_9ZZZZ</name>
<feature type="transmembrane region" description="Helical" evidence="1">
    <location>
        <begin position="106"/>
        <end position="129"/>
    </location>
</feature>
<evidence type="ECO:0000256" key="1">
    <source>
        <dbReference type="SAM" id="Phobius"/>
    </source>
</evidence>
<feature type="transmembrane region" description="Helical" evidence="1">
    <location>
        <begin position="149"/>
        <end position="168"/>
    </location>
</feature>
<evidence type="ECO:0000313" key="2">
    <source>
        <dbReference type="EMBL" id="VAW01038.1"/>
    </source>
</evidence>
<dbReference type="EMBL" id="UOEF01000316">
    <property type="protein sequence ID" value="VAW01038.1"/>
    <property type="molecule type" value="Genomic_DNA"/>
</dbReference>
<feature type="transmembrane region" description="Helical" evidence="1">
    <location>
        <begin position="76"/>
        <end position="94"/>
    </location>
</feature>
<organism evidence="2">
    <name type="scientific">hydrothermal vent metagenome</name>
    <dbReference type="NCBI Taxonomy" id="652676"/>
    <lineage>
        <taxon>unclassified sequences</taxon>
        <taxon>metagenomes</taxon>
        <taxon>ecological metagenomes</taxon>
    </lineage>
</organism>
<gene>
    <name evidence="2" type="ORF">MNBD_ALPHA04-1469</name>
</gene>
<keyword evidence="1" id="KW-1133">Transmembrane helix</keyword>
<protein>
    <submittedName>
        <fullName evidence="2">Uncharacterized protein</fullName>
    </submittedName>
</protein>
<keyword evidence="1" id="KW-0472">Membrane</keyword>
<dbReference type="AlphaFoldDB" id="A0A3B0S7R3"/>
<feature type="transmembrane region" description="Helical" evidence="1">
    <location>
        <begin position="12"/>
        <end position="31"/>
    </location>
</feature>
<proteinExistence type="predicted"/>
<keyword evidence="1" id="KW-0812">Transmembrane</keyword>
<reference evidence="2" key="1">
    <citation type="submission" date="2018-06" db="EMBL/GenBank/DDBJ databases">
        <authorList>
            <person name="Zhirakovskaya E."/>
        </authorList>
    </citation>
    <scope>NUCLEOTIDE SEQUENCE</scope>
</reference>